<evidence type="ECO:0000256" key="3">
    <source>
        <dbReference type="ARBA" id="ARBA00010134"/>
    </source>
</evidence>
<dbReference type="PANTHER" id="PTHR47901:SF4">
    <property type="entry name" value="CASPASE 1"/>
    <property type="match status" value="1"/>
</dbReference>
<dbReference type="InterPro" id="IPR033139">
    <property type="entry name" value="Caspase_cys_AS"/>
</dbReference>
<evidence type="ECO:0000256" key="11">
    <source>
        <dbReference type="ARBA" id="ARBA00023136"/>
    </source>
</evidence>
<dbReference type="CDD" id="cd08325">
    <property type="entry name" value="CARD_CASP1-like"/>
    <property type="match status" value="1"/>
</dbReference>
<evidence type="ECO:0000256" key="15">
    <source>
        <dbReference type="ARBA" id="ARBA00066470"/>
    </source>
</evidence>
<name>A0A2K5YAW0_MANLE</name>
<evidence type="ECO:0000256" key="6">
    <source>
        <dbReference type="ARBA" id="ARBA00022670"/>
    </source>
</evidence>
<dbReference type="GO" id="GO:0072557">
    <property type="term" value="C:IPAF inflammasome complex"/>
    <property type="evidence" value="ECO:0007669"/>
    <property type="project" value="TreeGrafter"/>
</dbReference>
<dbReference type="GO" id="GO:0089720">
    <property type="term" value="F:caspase binding"/>
    <property type="evidence" value="ECO:0007669"/>
    <property type="project" value="TreeGrafter"/>
</dbReference>
<feature type="transmembrane region" description="Helical" evidence="23">
    <location>
        <begin position="370"/>
        <end position="391"/>
    </location>
</feature>
<dbReference type="GO" id="GO:0006508">
    <property type="term" value="P:proteolysis"/>
    <property type="evidence" value="ECO:0007669"/>
    <property type="project" value="UniProtKB-KW"/>
</dbReference>
<keyword evidence="7" id="KW-0053">Apoptosis</keyword>
<evidence type="ECO:0000256" key="20">
    <source>
        <dbReference type="ARBA" id="ARBA00081790"/>
    </source>
</evidence>
<evidence type="ECO:0000256" key="4">
    <source>
        <dbReference type="ARBA" id="ARBA00022475"/>
    </source>
</evidence>
<dbReference type="SMART" id="SM00114">
    <property type="entry name" value="CARD"/>
    <property type="match status" value="1"/>
</dbReference>
<reference evidence="27" key="1">
    <citation type="submission" date="2025-08" db="UniProtKB">
        <authorList>
            <consortium name="Ensembl"/>
        </authorList>
    </citation>
    <scope>IDENTIFICATION</scope>
</reference>
<reference evidence="27" key="2">
    <citation type="submission" date="2025-09" db="UniProtKB">
        <authorList>
            <consortium name="Ensembl"/>
        </authorList>
    </citation>
    <scope>IDENTIFICATION</scope>
</reference>
<dbReference type="Gene3D" id="1.10.533.10">
    <property type="entry name" value="Death Domain, Fas"/>
    <property type="match status" value="1"/>
</dbReference>
<dbReference type="InterPro" id="IPR011600">
    <property type="entry name" value="Pept_C14_caspase"/>
</dbReference>
<keyword evidence="10" id="KW-0832">Ubl conjugation</keyword>
<evidence type="ECO:0000256" key="10">
    <source>
        <dbReference type="ARBA" id="ARBA00022843"/>
    </source>
</evidence>
<keyword evidence="11 23" id="KW-0472">Membrane</keyword>
<dbReference type="InterPro" id="IPR029030">
    <property type="entry name" value="Caspase-like_dom_sf"/>
</dbReference>
<dbReference type="GeneTree" id="ENSGT00940000159114"/>
<dbReference type="PROSITE" id="PS01121">
    <property type="entry name" value="CASPASE_HIS"/>
    <property type="match status" value="1"/>
</dbReference>
<proteinExistence type="inferred from homology"/>
<dbReference type="Gene3D" id="3.40.50.1460">
    <property type="match status" value="1"/>
</dbReference>
<keyword evidence="12" id="KW-0865">Zymogen</keyword>
<dbReference type="GO" id="GO:0032731">
    <property type="term" value="P:positive regulation of interleukin-1 beta production"/>
    <property type="evidence" value="ECO:0007669"/>
    <property type="project" value="UniProtKB-ARBA"/>
</dbReference>
<organism evidence="27 28">
    <name type="scientific">Mandrillus leucophaeus</name>
    <name type="common">Drill</name>
    <name type="synonym">Papio leucophaeus</name>
    <dbReference type="NCBI Taxonomy" id="9568"/>
    <lineage>
        <taxon>Eukaryota</taxon>
        <taxon>Metazoa</taxon>
        <taxon>Chordata</taxon>
        <taxon>Craniata</taxon>
        <taxon>Vertebrata</taxon>
        <taxon>Euteleostomi</taxon>
        <taxon>Mammalia</taxon>
        <taxon>Eutheria</taxon>
        <taxon>Euarchontoglires</taxon>
        <taxon>Primates</taxon>
        <taxon>Haplorrhini</taxon>
        <taxon>Catarrhini</taxon>
        <taxon>Cercopithecidae</taxon>
        <taxon>Cercopithecinae</taxon>
        <taxon>Mandrillus</taxon>
    </lineage>
</organism>
<keyword evidence="28" id="KW-1185">Reference proteome</keyword>
<dbReference type="GO" id="GO:0042981">
    <property type="term" value="P:regulation of apoptotic process"/>
    <property type="evidence" value="ECO:0007669"/>
    <property type="project" value="InterPro"/>
</dbReference>
<evidence type="ECO:0000256" key="19">
    <source>
        <dbReference type="ARBA" id="ARBA00081401"/>
    </source>
</evidence>
<dbReference type="Pfam" id="PF00656">
    <property type="entry name" value="Peptidase_C14"/>
    <property type="match status" value="1"/>
</dbReference>
<dbReference type="SUPFAM" id="SSF47986">
    <property type="entry name" value="DEATH domain"/>
    <property type="match status" value="1"/>
</dbReference>
<protein>
    <recommendedName>
        <fullName evidence="16">Caspase-1</fullName>
        <ecNumber evidence="15">3.4.22.36</ecNumber>
    </recommendedName>
    <alternativeName>
        <fullName evidence="20">Interleukin-1 beta convertase</fullName>
    </alternativeName>
    <alternativeName>
        <fullName evidence="17">Interleukin-1 beta-converting enzyme</fullName>
    </alternativeName>
    <alternativeName>
        <fullName evidence="18 19">p45</fullName>
    </alternativeName>
</protein>
<dbReference type="InterPro" id="IPR001315">
    <property type="entry name" value="CARD"/>
</dbReference>
<dbReference type="PIRSF" id="PIRSF038001">
    <property type="entry name" value="Caspase_ICE"/>
    <property type="match status" value="1"/>
</dbReference>
<evidence type="ECO:0000256" key="13">
    <source>
        <dbReference type="ARBA" id="ARBA00050375"/>
    </source>
</evidence>
<dbReference type="GO" id="GO:0006915">
    <property type="term" value="P:apoptotic process"/>
    <property type="evidence" value="ECO:0007669"/>
    <property type="project" value="UniProtKB-KW"/>
</dbReference>
<dbReference type="PROSITE" id="PS50208">
    <property type="entry name" value="CASPASE_P20"/>
    <property type="match status" value="1"/>
</dbReference>
<evidence type="ECO:0000313" key="27">
    <source>
        <dbReference type="Ensembl" id="ENSMLEP00000012702.1"/>
    </source>
</evidence>
<dbReference type="GO" id="GO:0032496">
    <property type="term" value="P:response to lipopolysaccharide"/>
    <property type="evidence" value="ECO:0007669"/>
    <property type="project" value="UniProtKB-ARBA"/>
</dbReference>
<keyword evidence="6" id="KW-0645">Protease</keyword>
<keyword evidence="23" id="KW-1133">Transmembrane helix</keyword>
<evidence type="ECO:0000256" key="7">
    <source>
        <dbReference type="ARBA" id="ARBA00022703"/>
    </source>
</evidence>
<feature type="active site" evidence="21">
    <location>
        <position position="281"/>
    </location>
</feature>
<dbReference type="Proteomes" id="UP000233140">
    <property type="component" value="Unassembled WGS sequence"/>
</dbReference>
<evidence type="ECO:0000256" key="23">
    <source>
        <dbReference type="SAM" id="Phobius"/>
    </source>
</evidence>
<evidence type="ECO:0000256" key="21">
    <source>
        <dbReference type="PIRSR" id="PIRSR038001-1"/>
    </source>
</evidence>
<comment type="catalytic activity">
    <reaction evidence="13">
        <text>Strict requirement for an Asp residue at position P1 and has a preferred cleavage sequence of Tyr-Val-Ala-Asp-|-.</text>
        <dbReference type="EC" id="3.4.22.36"/>
    </reaction>
</comment>
<feature type="domain" description="CARD" evidence="26">
    <location>
        <begin position="1"/>
        <end position="91"/>
    </location>
</feature>
<evidence type="ECO:0000256" key="5">
    <source>
        <dbReference type="ARBA" id="ARBA00022490"/>
    </source>
</evidence>
<evidence type="ECO:0000256" key="22">
    <source>
        <dbReference type="RuleBase" id="RU003971"/>
    </source>
</evidence>
<comment type="subcellular location">
    <subcellularLocation>
        <location evidence="1">Cell membrane</location>
    </subcellularLocation>
    <subcellularLocation>
        <location evidence="2">Cytoplasm</location>
    </subcellularLocation>
</comment>
<evidence type="ECO:0000256" key="18">
    <source>
        <dbReference type="ARBA" id="ARBA00080846"/>
    </source>
</evidence>
<evidence type="ECO:0000313" key="28">
    <source>
        <dbReference type="Proteomes" id="UP000233140"/>
    </source>
</evidence>
<evidence type="ECO:0000256" key="1">
    <source>
        <dbReference type="ARBA" id="ARBA00004236"/>
    </source>
</evidence>
<feature type="domain" description="Caspase family p10" evidence="24">
    <location>
        <begin position="313"/>
        <end position="369"/>
    </location>
</feature>
<comment type="subunit">
    <text evidence="14">Heterotetramer that consists of two anti-parallel arranged heterodimers, each one formed by a 20 kDa (Caspase-1 subunit p20) and a 10 kDa (Caspase-1 subunit p10) subunit.</text>
</comment>
<evidence type="ECO:0000259" key="26">
    <source>
        <dbReference type="PROSITE" id="PS50209"/>
    </source>
</evidence>
<sequence length="410" mass="45945">MADKVLKEKRKLLIRSMGEGTINGLLDELLETRVLNQEEMEKVKRENATVMDKARALLDSVIRKGAPACHICITYICEEDSHLAGTLGLSAGPTSGNHLTTQDSQVVLPSFLVCDNPAMPTSSGSGGSIKLCSLDEAKTIWKEKSTEIYPIMDKSSRTRLALIICNEEFDSLSKRTGAEVDIIGMTTLLQNLGYKVDVKKNLTASEMTTELAAFAHRQEHETSDSTFLVFMSHGIREGICGKKYSEQVPDVLQLNAIFEMLNTRNCPSLKDKPKVIIIQACRGENRGVVWLKDSAGVCRNVSLPTTEEFEVDAIKKAHTEKDFIAFCSSTPDNVSWRHPTMGSVFIMRLIEHLQEYAHSCDVEEIFRKVGLWWMLFSLYFPECLVIAIGSIESRYRHVYLPITPLFPKVF</sequence>
<feature type="domain" description="Caspase family p20" evidence="25">
    <location>
        <begin position="157"/>
        <end position="285"/>
    </location>
</feature>
<evidence type="ECO:0000256" key="8">
    <source>
        <dbReference type="ARBA" id="ARBA00022801"/>
    </source>
</evidence>
<keyword evidence="8" id="KW-0378">Hydrolase</keyword>
<dbReference type="SMART" id="SM00115">
    <property type="entry name" value="CASc"/>
    <property type="match status" value="1"/>
</dbReference>
<dbReference type="PRINTS" id="PR00376">
    <property type="entry name" value="IL1BCENZYME"/>
</dbReference>
<dbReference type="InterPro" id="IPR016129">
    <property type="entry name" value="Caspase_his_AS"/>
</dbReference>
<dbReference type="STRING" id="9568.ENSMLEP00000012702"/>
<dbReference type="EC" id="3.4.22.36" evidence="15"/>
<dbReference type="InterPro" id="IPR002398">
    <property type="entry name" value="Pept_C14"/>
</dbReference>
<evidence type="ECO:0000256" key="2">
    <source>
        <dbReference type="ARBA" id="ARBA00004496"/>
    </source>
</evidence>
<keyword evidence="9" id="KW-0788">Thiol protease</keyword>
<evidence type="ECO:0000259" key="24">
    <source>
        <dbReference type="PROSITE" id="PS50207"/>
    </source>
</evidence>
<dbReference type="FunFam" id="3.40.50.1460:FF:000007">
    <property type="entry name" value="Caspase-1"/>
    <property type="match status" value="1"/>
</dbReference>
<dbReference type="FunFam" id="1.10.533.10:FF:000031">
    <property type="entry name" value="Caspase 1, isoform CRA_b"/>
    <property type="match status" value="1"/>
</dbReference>
<dbReference type="GO" id="GO:0051604">
    <property type="term" value="P:protein maturation"/>
    <property type="evidence" value="ECO:0007669"/>
    <property type="project" value="UniProtKB-ARBA"/>
</dbReference>
<dbReference type="GO" id="GO:0004197">
    <property type="term" value="F:cysteine-type endopeptidase activity"/>
    <property type="evidence" value="ECO:0007669"/>
    <property type="project" value="InterPro"/>
</dbReference>
<accession>A0A2K5YAW0</accession>
<keyword evidence="5" id="KW-0963">Cytoplasm</keyword>
<dbReference type="CDD" id="cd00032">
    <property type="entry name" value="CASc"/>
    <property type="match status" value="1"/>
</dbReference>
<dbReference type="PROSITE" id="PS01122">
    <property type="entry name" value="CASPASE_CYS"/>
    <property type="match status" value="1"/>
</dbReference>
<comment type="similarity">
    <text evidence="3 22">Belongs to the peptidase C14A family.</text>
</comment>
<evidence type="ECO:0000256" key="14">
    <source>
        <dbReference type="ARBA" id="ARBA00063591"/>
    </source>
</evidence>
<evidence type="ECO:0000256" key="16">
    <source>
        <dbReference type="ARBA" id="ARBA00068181"/>
    </source>
</evidence>
<dbReference type="GO" id="GO:0006954">
    <property type="term" value="P:inflammatory response"/>
    <property type="evidence" value="ECO:0007669"/>
    <property type="project" value="UniProtKB-ARBA"/>
</dbReference>
<dbReference type="PROSITE" id="PS50209">
    <property type="entry name" value="CARD"/>
    <property type="match status" value="1"/>
</dbReference>
<dbReference type="GO" id="GO:0072559">
    <property type="term" value="C:NLRP3 inflammasome complex"/>
    <property type="evidence" value="ECO:0007669"/>
    <property type="project" value="TreeGrafter"/>
</dbReference>
<dbReference type="PANTHER" id="PTHR47901">
    <property type="entry name" value="CASPASE RECRUITMENT DOMAIN-CONTAINING PROTEIN 18"/>
    <property type="match status" value="1"/>
</dbReference>
<dbReference type="GO" id="GO:0050727">
    <property type="term" value="P:regulation of inflammatory response"/>
    <property type="evidence" value="ECO:0007669"/>
    <property type="project" value="TreeGrafter"/>
</dbReference>
<dbReference type="AlphaFoldDB" id="A0A2K5YAW0"/>
<dbReference type="Pfam" id="PF00619">
    <property type="entry name" value="CARD"/>
    <property type="match status" value="1"/>
</dbReference>
<dbReference type="InterPro" id="IPR001309">
    <property type="entry name" value="Pept_C14_p20"/>
</dbReference>
<feature type="active site" evidence="21">
    <location>
        <position position="233"/>
    </location>
</feature>
<dbReference type="SUPFAM" id="SSF52129">
    <property type="entry name" value="Caspase-like"/>
    <property type="match status" value="1"/>
</dbReference>
<dbReference type="PROSITE" id="PS50207">
    <property type="entry name" value="CASPASE_P10"/>
    <property type="match status" value="1"/>
</dbReference>
<evidence type="ECO:0000256" key="17">
    <source>
        <dbReference type="ARBA" id="ARBA00078083"/>
    </source>
</evidence>
<dbReference type="InterPro" id="IPR015917">
    <property type="entry name" value="Pept_C14A"/>
</dbReference>
<dbReference type="InterPro" id="IPR011029">
    <property type="entry name" value="DEATH-like_dom_sf"/>
</dbReference>
<keyword evidence="4" id="KW-1003">Cell membrane</keyword>
<evidence type="ECO:0000256" key="12">
    <source>
        <dbReference type="ARBA" id="ARBA00023145"/>
    </source>
</evidence>
<dbReference type="InterPro" id="IPR002138">
    <property type="entry name" value="Pept_C14_p10"/>
</dbReference>
<dbReference type="GO" id="GO:0005886">
    <property type="term" value="C:plasma membrane"/>
    <property type="evidence" value="ECO:0007669"/>
    <property type="project" value="UniProtKB-SubCell"/>
</dbReference>
<dbReference type="GO" id="GO:0097169">
    <property type="term" value="C:AIM2 inflammasome complex"/>
    <property type="evidence" value="ECO:0007669"/>
    <property type="project" value="TreeGrafter"/>
</dbReference>
<keyword evidence="23" id="KW-0812">Transmembrane</keyword>
<dbReference type="Ensembl" id="ENSMLET00000036137.1">
    <property type="protein sequence ID" value="ENSMLEP00000012702.1"/>
    <property type="gene ID" value="ENSMLEG00000030529.1"/>
</dbReference>
<evidence type="ECO:0000256" key="9">
    <source>
        <dbReference type="ARBA" id="ARBA00022807"/>
    </source>
</evidence>
<evidence type="ECO:0000259" key="25">
    <source>
        <dbReference type="PROSITE" id="PS50208"/>
    </source>
</evidence>